<gene>
    <name evidence="1" type="ORF">PODLI_1B000116</name>
</gene>
<dbReference type="Proteomes" id="UP001178461">
    <property type="component" value="Chromosome 15"/>
</dbReference>
<accession>A0AA35LFD9</accession>
<protein>
    <submittedName>
        <fullName evidence="1">Uncharacterized protein</fullName>
    </submittedName>
</protein>
<evidence type="ECO:0000313" key="1">
    <source>
        <dbReference type="EMBL" id="CAI5794817.1"/>
    </source>
</evidence>
<organism evidence="1 2">
    <name type="scientific">Podarcis lilfordi</name>
    <name type="common">Lilford's wall lizard</name>
    <dbReference type="NCBI Taxonomy" id="74358"/>
    <lineage>
        <taxon>Eukaryota</taxon>
        <taxon>Metazoa</taxon>
        <taxon>Chordata</taxon>
        <taxon>Craniata</taxon>
        <taxon>Vertebrata</taxon>
        <taxon>Euteleostomi</taxon>
        <taxon>Lepidosauria</taxon>
        <taxon>Squamata</taxon>
        <taxon>Bifurcata</taxon>
        <taxon>Unidentata</taxon>
        <taxon>Episquamata</taxon>
        <taxon>Laterata</taxon>
        <taxon>Lacertibaenia</taxon>
        <taxon>Lacertidae</taxon>
        <taxon>Podarcis</taxon>
    </lineage>
</organism>
<keyword evidence="2" id="KW-1185">Reference proteome</keyword>
<reference evidence="1" key="1">
    <citation type="submission" date="2022-12" db="EMBL/GenBank/DDBJ databases">
        <authorList>
            <person name="Alioto T."/>
            <person name="Alioto T."/>
            <person name="Gomez Garrido J."/>
        </authorList>
    </citation>
    <scope>NUCLEOTIDE SEQUENCE</scope>
</reference>
<name>A0AA35LFD9_9SAUR</name>
<proteinExistence type="predicted"/>
<evidence type="ECO:0000313" key="2">
    <source>
        <dbReference type="Proteomes" id="UP001178461"/>
    </source>
</evidence>
<dbReference type="EMBL" id="OX395141">
    <property type="protein sequence ID" value="CAI5794817.1"/>
    <property type="molecule type" value="Genomic_DNA"/>
</dbReference>
<sequence>MNCATPTSSSLLPVNPMASSSSSTHVSSLELLPCLPGGNTLIPPLFISARCRFQNYCAHPIEGLPPCKVGPEAVFPSTNIESGHYFAGCGRAPYSTRVEALLETAVAAMSAGKWDP</sequence>
<dbReference type="AlphaFoldDB" id="A0AA35LFD9"/>